<dbReference type="Proteomes" id="UP000580718">
    <property type="component" value="Unassembled WGS sequence"/>
</dbReference>
<protein>
    <submittedName>
        <fullName evidence="2">Uncharacterized protein</fullName>
    </submittedName>
</protein>
<evidence type="ECO:0000313" key="4">
    <source>
        <dbReference type="Proteomes" id="UP000580718"/>
    </source>
</evidence>
<keyword evidence="3" id="KW-1185">Reference proteome</keyword>
<name>A0A323VAX2_9ACTN</name>
<dbReference type="EMBL" id="QKNV01000056">
    <property type="protein sequence ID" value="PZA21954.1"/>
    <property type="molecule type" value="Genomic_DNA"/>
</dbReference>
<dbReference type="AlphaFoldDB" id="A0A323VAX2"/>
<dbReference type="OrthoDB" id="3782200at2"/>
<gene>
    <name evidence="2" type="ORF">DMO24_07580</name>
    <name evidence="1" type="ORF">FHX36_003171</name>
</gene>
<evidence type="ECO:0000313" key="2">
    <source>
        <dbReference type="EMBL" id="PZA21954.1"/>
    </source>
</evidence>
<evidence type="ECO:0000313" key="1">
    <source>
        <dbReference type="EMBL" id="MBB3677436.1"/>
    </source>
</evidence>
<dbReference type="RefSeq" id="WP_110551710.1">
    <property type="nucleotide sequence ID" value="NZ_JACIBU010000001.1"/>
</dbReference>
<dbReference type="EMBL" id="JACIBU010000001">
    <property type="protein sequence ID" value="MBB3677436.1"/>
    <property type="molecule type" value="Genomic_DNA"/>
</dbReference>
<organism evidence="2 3">
    <name type="scientific">Modestobacter versicolor</name>
    <dbReference type="NCBI Taxonomy" id="429133"/>
    <lineage>
        <taxon>Bacteria</taxon>
        <taxon>Bacillati</taxon>
        <taxon>Actinomycetota</taxon>
        <taxon>Actinomycetes</taxon>
        <taxon>Geodermatophilales</taxon>
        <taxon>Geodermatophilaceae</taxon>
        <taxon>Modestobacter</taxon>
    </lineage>
</organism>
<comment type="caution">
    <text evidence="2">The sequence shown here is derived from an EMBL/GenBank/DDBJ whole genome shotgun (WGS) entry which is preliminary data.</text>
</comment>
<accession>A0A323VAX2</accession>
<evidence type="ECO:0000313" key="3">
    <source>
        <dbReference type="Proteomes" id="UP000247602"/>
    </source>
</evidence>
<proteinExistence type="predicted"/>
<sequence length="306" mass="31918">MPYSLVSAATLGFDLVRLPAGRQVADVLLTGLGADAPTLHRLAAGHPAAGRSATERAAHALRARRAHELAAAGVPQLRDMSDAGSEGEGEDRSARLVALLERGTIGSTPALERLVRDDVLGPEHPVVADLDPAVATLAADVLADAATGWWAAEALTDPVRTELTGPYATVAAWEPLAGPDLGPAAPALDELLGELRGLEEAGRRRWRLAVDATRAQRRPWAAAMHGAAWAAHVSGRTRTLAAAQLMAVQAFADSGFSSRDGAEGVWNALAGCVQGLAMSDLLDEESLTVLGTPWQMVTGRSLPLVR</sequence>
<reference evidence="1 4" key="2">
    <citation type="submission" date="2020-08" db="EMBL/GenBank/DDBJ databases">
        <title>Sequencing the genomes of 1000 actinobacteria strains.</title>
        <authorList>
            <person name="Klenk H.-P."/>
        </authorList>
    </citation>
    <scope>NUCLEOTIDE SEQUENCE [LARGE SCALE GENOMIC DNA]</scope>
    <source>
        <strain evidence="1 4">DSM 16678</strain>
    </source>
</reference>
<dbReference type="Proteomes" id="UP000247602">
    <property type="component" value="Unassembled WGS sequence"/>
</dbReference>
<reference evidence="2 3" key="1">
    <citation type="submission" date="2018-06" db="EMBL/GenBank/DDBJ databases">
        <title>Draft genome sequence of Modestobacter versicolor CP153-2.</title>
        <authorList>
            <person name="Gundlapally S.R."/>
        </authorList>
    </citation>
    <scope>NUCLEOTIDE SEQUENCE [LARGE SCALE GENOMIC DNA]</scope>
    <source>
        <strain evidence="2 3">CP153-2</strain>
    </source>
</reference>